<dbReference type="Pfam" id="PF00300">
    <property type="entry name" value="His_Phos_1"/>
    <property type="match status" value="1"/>
</dbReference>
<name>A0A1E1K8D1_9HELO</name>
<dbReference type="OrthoDB" id="496981at2759"/>
<evidence type="ECO:0008006" key="3">
    <source>
        <dbReference type="Google" id="ProtNLM"/>
    </source>
</evidence>
<organism evidence="1 2">
    <name type="scientific">Rhynchosporium agropyri</name>
    <dbReference type="NCBI Taxonomy" id="914238"/>
    <lineage>
        <taxon>Eukaryota</taxon>
        <taxon>Fungi</taxon>
        <taxon>Dikarya</taxon>
        <taxon>Ascomycota</taxon>
        <taxon>Pezizomycotina</taxon>
        <taxon>Leotiomycetes</taxon>
        <taxon>Helotiales</taxon>
        <taxon>Ploettnerulaceae</taxon>
        <taxon>Rhynchosporium</taxon>
    </lineage>
</organism>
<evidence type="ECO:0000313" key="1">
    <source>
        <dbReference type="EMBL" id="CZS94262.1"/>
    </source>
</evidence>
<dbReference type="Proteomes" id="UP000178912">
    <property type="component" value="Unassembled WGS sequence"/>
</dbReference>
<dbReference type="SMART" id="SM00855">
    <property type="entry name" value="PGAM"/>
    <property type="match status" value="1"/>
</dbReference>
<sequence>MVEHETSIPYHMITAPAVQRSNSAASYSSTASTIHESTASTLVVTHQPSPRAECMIVKRAPLTKKRDDFDSYGELGLRTVKLLAGKKSVGKVNASLLGFVPQLGRSSGKPTIIALHNVRYCDQRDEGRAFIHDPPLTPLGYKQCARLTLATPFDTSKITHVLSSPSRRCIQTVKQSLPELVDYSTKTSFENTSKLPIVLWNTLKELGAKPCNNGSSIAELKTEFANLDLRCELLDEGWEKDSLWDEGPDRTRIALRIRTDILALATSAMEHNQVNAHGNVEILLFSHGGLLRTLAGGADECLSWNNAQHFAFSISAHHPPPSLTSTQDLIPIPDLKILPAIPISYIYRFDEEYLSELCASGWKEEELAIVTAPADSN</sequence>
<dbReference type="Gene3D" id="3.40.50.1240">
    <property type="entry name" value="Phosphoglycerate mutase-like"/>
    <property type="match status" value="1"/>
</dbReference>
<dbReference type="InterPro" id="IPR013078">
    <property type="entry name" value="His_Pase_superF_clade-1"/>
</dbReference>
<proteinExistence type="predicted"/>
<dbReference type="InterPro" id="IPR029033">
    <property type="entry name" value="His_PPase_superfam"/>
</dbReference>
<dbReference type="AlphaFoldDB" id="A0A1E1K8D1"/>
<evidence type="ECO:0000313" key="2">
    <source>
        <dbReference type="Proteomes" id="UP000178912"/>
    </source>
</evidence>
<dbReference type="EMBL" id="FJUX01000018">
    <property type="protein sequence ID" value="CZS94262.1"/>
    <property type="molecule type" value="Genomic_DNA"/>
</dbReference>
<dbReference type="SUPFAM" id="SSF53254">
    <property type="entry name" value="Phosphoglycerate mutase-like"/>
    <property type="match status" value="1"/>
</dbReference>
<protein>
    <recommendedName>
        <fullName evidence="3">Phosphoglycerate mutase family protein</fullName>
    </recommendedName>
</protein>
<keyword evidence="2" id="KW-1185">Reference proteome</keyword>
<reference evidence="2" key="1">
    <citation type="submission" date="2016-03" db="EMBL/GenBank/DDBJ databases">
        <authorList>
            <person name="Guldener U."/>
        </authorList>
    </citation>
    <scope>NUCLEOTIDE SEQUENCE [LARGE SCALE GENOMIC DNA]</scope>
    <source>
        <strain evidence="2">04CH-RAC-A.6.1</strain>
    </source>
</reference>
<gene>
    <name evidence="1" type="ORF">RAG0_04312</name>
</gene>
<accession>A0A1E1K8D1</accession>